<dbReference type="PANTHER" id="PTHR38899">
    <property type="entry name" value="DOMAIN OOKINETE PROTEIN, PUTATIVE-RELATED"/>
    <property type="match status" value="1"/>
</dbReference>
<evidence type="ECO:0000313" key="1">
    <source>
        <dbReference type="EMBL" id="CAD9239448.1"/>
    </source>
</evidence>
<protein>
    <submittedName>
        <fullName evidence="1">Uncharacterized protein</fullName>
    </submittedName>
</protein>
<accession>A0A7S1XIB0</accession>
<reference evidence="1" key="1">
    <citation type="submission" date="2021-01" db="EMBL/GenBank/DDBJ databases">
        <authorList>
            <person name="Corre E."/>
            <person name="Pelletier E."/>
            <person name="Niang G."/>
            <person name="Scheremetjew M."/>
            <person name="Finn R."/>
            <person name="Kale V."/>
            <person name="Holt S."/>
            <person name="Cochrane G."/>
            <person name="Meng A."/>
            <person name="Brown T."/>
            <person name="Cohen L."/>
        </authorList>
    </citation>
    <scope>NUCLEOTIDE SEQUENCE</scope>
    <source>
        <strain evidence="1">CCMP3124</strain>
    </source>
</reference>
<sequence length="325" mass="36312">MCMPQYREARIALRDHAEAIALGWTMAAKARCATCLRQQQLQRAGAGKTAPGLKDALHRELLGAVCARKAAQMASSATRFHYAKVMDELMDQHAARLRRLELEQASRQEQQLELQARLPRKAVFIFDFDDTLMATTYFERTNMFAMSEVPALRRNADKELAMMQMLDRAVVDVLRASAQYGETLIVTNAGAGWVELASSQYLPRLKQFLLDSGIRVISARSSYAHIPIESASEWKVECFSDQLRSLFPAMADVNMLVFGDSIGDQYAAHCSFAKLSGRSLLKFVKFAERPTPSQLVHQLTVLRDNLPSLVSHPASFDVNVTKPTA</sequence>
<proteinExistence type="predicted"/>
<dbReference type="AlphaFoldDB" id="A0A7S1XIB0"/>
<dbReference type="EMBL" id="HBGI01001828">
    <property type="protein sequence ID" value="CAD9239448.1"/>
    <property type="molecule type" value="Transcribed_RNA"/>
</dbReference>
<dbReference type="PANTHER" id="PTHR38899:SF1">
    <property type="entry name" value="PROTEIN KINASE"/>
    <property type="match status" value="1"/>
</dbReference>
<gene>
    <name evidence="1" type="ORF">EAUS1353_LOCUS1186</name>
</gene>
<name>A0A7S1XIB0_9RHOD</name>
<organism evidence="1">
    <name type="scientific">Erythrolobus australicus</name>
    <dbReference type="NCBI Taxonomy" id="1077150"/>
    <lineage>
        <taxon>Eukaryota</taxon>
        <taxon>Rhodophyta</taxon>
        <taxon>Bangiophyceae</taxon>
        <taxon>Porphyridiales</taxon>
        <taxon>Porphyridiaceae</taxon>
        <taxon>Erythrolobus</taxon>
    </lineage>
</organism>